<evidence type="ECO:0000256" key="8">
    <source>
        <dbReference type="ARBA" id="ARBA00022605"/>
    </source>
</evidence>
<evidence type="ECO:0000256" key="12">
    <source>
        <dbReference type="ARBA" id="ARBA00048212"/>
    </source>
</evidence>
<gene>
    <name evidence="17" type="primary">ilvE</name>
    <name evidence="18" type="ORF">BSZ37_06120</name>
</gene>
<evidence type="ECO:0000256" key="6">
    <source>
        <dbReference type="ARBA" id="ARBA00009320"/>
    </source>
</evidence>
<dbReference type="InterPro" id="IPR033939">
    <property type="entry name" value="BCAT_family"/>
</dbReference>
<evidence type="ECO:0000256" key="15">
    <source>
        <dbReference type="RuleBase" id="RU004106"/>
    </source>
</evidence>
<evidence type="ECO:0000256" key="9">
    <source>
        <dbReference type="ARBA" id="ARBA00022679"/>
    </source>
</evidence>
<dbReference type="EC" id="2.6.1.42" evidence="17"/>
<dbReference type="OrthoDB" id="9804984at2"/>
<dbReference type="Proteomes" id="UP000216339">
    <property type="component" value="Unassembled WGS sequence"/>
</dbReference>
<dbReference type="InterPro" id="IPR005785">
    <property type="entry name" value="B_amino_transI"/>
</dbReference>
<comment type="similarity">
    <text evidence="6 15">Belongs to the class-IV pyridoxal-phosphate-dependent aminotransferase family.</text>
</comment>
<organism evidence="18 19">
    <name type="scientific">Rubrivirga marina</name>
    <dbReference type="NCBI Taxonomy" id="1196024"/>
    <lineage>
        <taxon>Bacteria</taxon>
        <taxon>Pseudomonadati</taxon>
        <taxon>Rhodothermota</taxon>
        <taxon>Rhodothermia</taxon>
        <taxon>Rhodothermales</taxon>
        <taxon>Rubricoccaceae</taxon>
        <taxon>Rubrivirga</taxon>
    </lineage>
</organism>
<dbReference type="UniPathway" id="UPA00049">
    <property type="reaction ID" value="UER00062"/>
</dbReference>
<dbReference type="GO" id="GO:0005829">
    <property type="term" value="C:cytosol"/>
    <property type="evidence" value="ECO:0007669"/>
    <property type="project" value="TreeGrafter"/>
</dbReference>
<dbReference type="Gene3D" id="3.20.10.10">
    <property type="entry name" value="D-amino Acid Aminotransferase, subunit A, domain 2"/>
    <property type="match status" value="1"/>
</dbReference>
<dbReference type="InterPro" id="IPR043132">
    <property type="entry name" value="BCAT-like_C"/>
</dbReference>
<evidence type="ECO:0000256" key="5">
    <source>
        <dbReference type="ARBA" id="ARBA00005072"/>
    </source>
</evidence>
<dbReference type="GO" id="GO:0052655">
    <property type="term" value="F:L-valine-2-oxoglutarate transaminase activity"/>
    <property type="evidence" value="ECO:0007669"/>
    <property type="project" value="RHEA"/>
</dbReference>
<dbReference type="InterPro" id="IPR001544">
    <property type="entry name" value="Aminotrans_IV"/>
</dbReference>
<dbReference type="UniPathway" id="UPA00047">
    <property type="reaction ID" value="UER00058"/>
</dbReference>
<evidence type="ECO:0000256" key="16">
    <source>
        <dbReference type="RuleBase" id="RU004516"/>
    </source>
</evidence>
<comment type="pathway">
    <text evidence="5 17">Amino-acid biosynthesis; L-leucine biosynthesis; L-leucine from 3-methyl-2-oxobutanoate: step 4/4.</text>
</comment>
<evidence type="ECO:0000256" key="4">
    <source>
        <dbReference type="ARBA" id="ARBA00004931"/>
    </source>
</evidence>
<dbReference type="InterPro" id="IPR018300">
    <property type="entry name" value="Aminotrans_IV_CS"/>
</dbReference>
<keyword evidence="7 17" id="KW-0032">Aminotransferase</keyword>
<sequence length="312" mass="33802">MSQPRIWFNGELVAYEDATIHVLSHVVHYGSSVFEGIRAYDTDRGPAIFRLEEHMRRLVDSAKIHRMDLGYSVDTLSEAVVETVAASGLASCYIRPVSFRGHGPMGVNPLKNPVHTAIAVWEWGAYLGAEAMEQGVDVQVSSWNRPAPNTLPAMAKAGGNYLGGSLIKMEAIKNGFSEGIALSVDGLLSEGSGENLFVIRDGVIATPPQTLSILPGITRDSVMRIARDRGYEVIERSLPREALYLADELFFTGTAAEVTPIRSVDHYTIGSGARGPITAELQAAYFEALRDTANPHGWLTFVSDAAQRAEAA</sequence>
<evidence type="ECO:0000256" key="7">
    <source>
        <dbReference type="ARBA" id="ARBA00022576"/>
    </source>
</evidence>
<comment type="pathway">
    <text evidence="3 17">Amino-acid biosynthesis; L-isoleucine biosynthesis; L-isoleucine from 2-oxobutanoate: step 4/4.</text>
</comment>
<evidence type="ECO:0000256" key="17">
    <source>
        <dbReference type="RuleBase" id="RU364094"/>
    </source>
</evidence>
<dbReference type="RefSeq" id="WP_095509690.1">
    <property type="nucleotide sequence ID" value="NZ_MQWD01000001.1"/>
</dbReference>
<reference evidence="18 19" key="1">
    <citation type="submission" date="2016-11" db="EMBL/GenBank/DDBJ databases">
        <title>Study of marine rhodopsin-containing bacteria.</title>
        <authorList>
            <person name="Yoshizawa S."/>
            <person name="Kumagai Y."/>
            <person name="Kogure K."/>
        </authorList>
    </citation>
    <scope>NUCLEOTIDE SEQUENCE [LARGE SCALE GENOMIC DNA]</scope>
    <source>
        <strain evidence="18 19">SAORIC-28</strain>
    </source>
</reference>
<dbReference type="AlphaFoldDB" id="A0A271IYL1"/>
<evidence type="ECO:0000256" key="14">
    <source>
        <dbReference type="ARBA" id="ARBA00049229"/>
    </source>
</evidence>
<dbReference type="NCBIfam" id="NF005146">
    <property type="entry name" value="PRK06606.1"/>
    <property type="match status" value="1"/>
</dbReference>
<evidence type="ECO:0000256" key="10">
    <source>
        <dbReference type="ARBA" id="ARBA00022898"/>
    </source>
</evidence>
<dbReference type="FunFam" id="3.20.10.10:FF:000001">
    <property type="entry name" value="Branched-chain-amino-acid aminotransferase"/>
    <property type="match status" value="1"/>
</dbReference>
<dbReference type="PROSITE" id="PS00770">
    <property type="entry name" value="AA_TRANSFER_CLASS_4"/>
    <property type="match status" value="1"/>
</dbReference>
<comment type="function">
    <text evidence="2 17">Acts on leucine, isoleucine and valine.</text>
</comment>
<dbReference type="PANTHER" id="PTHR42743">
    <property type="entry name" value="AMINO-ACID AMINOTRANSFERASE"/>
    <property type="match status" value="1"/>
</dbReference>
<keyword evidence="9 17" id="KW-0808">Transferase</keyword>
<keyword evidence="19" id="KW-1185">Reference proteome</keyword>
<evidence type="ECO:0000313" key="19">
    <source>
        <dbReference type="Proteomes" id="UP000216339"/>
    </source>
</evidence>
<comment type="catalytic activity">
    <reaction evidence="12 17">
        <text>L-valine + 2-oxoglutarate = 3-methyl-2-oxobutanoate + L-glutamate</text>
        <dbReference type="Rhea" id="RHEA:24813"/>
        <dbReference type="ChEBI" id="CHEBI:11851"/>
        <dbReference type="ChEBI" id="CHEBI:16810"/>
        <dbReference type="ChEBI" id="CHEBI:29985"/>
        <dbReference type="ChEBI" id="CHEBI:57762"/>
        <dbReference type="EC" id="2.6.1.42"/>
    </reaction>
</comment>
<evidence type="ECO:0000256" key="13">
    <source>
        <dbReference type="ARBA" id="ARBA00048798"/>
    </source>
</evidence>
<dbReference type="CDD" id="cd01557">
    <property type="entry name" value="BCAT_beta_family"/>
    <property type="match status" value="1"/>
</dbReference>
<evidence type="ECO:0000256" key="11">
    <source>
        <dbReference type="ARBA" id="ARBA00023304"/>
    </source>
</evidence>
<dbReference type="NCBIfam" id="TIGR01122">
    <property type="entry name" value="ilvE_I"/>
    <property type="match status" value="1"/>
</dbReference>
<name>A0A271IYL1_9BACT</name>
<dbReference type="InterPro" id="IPR043131">
    <property type="entry name" value="BCAT-like_N"/>
</dbReference>
<keyword evidence="11 17" id="KW-0100">Branched-chain amino acid biosynthesis</keyword>
<dbReference type="Gene3D" id="3.30.470.10">
    <property type="match status" value="1"/>
</dbReference>
<dbReference type="GO" id="GO:0009099">
    <property type="term" value="P:L-valine biosynthetic process"/>
    <property type="evidence" value="ECO:0007669"/>
    <property type="project" value="UniProtKB-UniPathway"/>
</dbReference>
<proteinExistence type="inferred from homology"/>
<dbReference type="GO" id="GO:0052654">
    <property type="term" value="F:L-leucine-2-oxoglutarate transaminase activity"/>
    <property type="evidence" value="ECO:0007669"/>
    <property type="project" value="RHEA"/>
</dbReference>
<comment type="pathway">
    <text evidence="4 17">Amino-acid biosynthesis; L-valine biosynthesis; L-valine from pyruvate: step 4/4.</text>
</comment>
<protein>
    <recommendedName>
        <fullName evidence="17">Branched-chain-amino-acid aminotransferase</fullName>
        <shortName evidence="17">BCAT</shortName>
        <ecNumber evidence="17">2.6.1.42</ecNumber>
    </recommendedName>
</protein>
<dbReference type="GO" id="GO:0052656">
    <property type="term" value="F:L-isoleucine-2-oxoglutarate transaminase activity"/>
    <property type="evidence" value="ECO:0007669"/>
    <property type="project" value="RHEA"/>
</dbReference>
<evidence type="ECO:0000256" key="3">
    <source>
        <dbReference type="ARBA" id="ARBA00004824"/>
    </source>
</evidence>
<accession>A0A271IYL1</accession>
<keyword evidence="8 17" id="KW-0028">Amino-acid biosynthesis</keyword>
<evidence type="ECO:0000256" key="1">
    <source>
        <dbReference type="ARBA" id="ARBA00001933"/>
    </source>
</evidence>
<evidence type="ECO:0000313" key="18">
    <source>
        <dbReference type="EMBL" id="PAP76048.1"/>
    </source>
</evidence>
<dbReference type="PANTHER" id="PTHR42743:SF11">
    <property type="entry name" value="AMINODEOXYCHORISMATE LYASE"/>
    <property type="match status" value="1"/>
</dbReference>
<comment type="caution">
    <text evidence="18">The sequence shown here is derived from an EMBL/GenBank/DDBJ whole genome shotgun (WGS) entry which is preliminary data.</text>
</comment>
<comment type="catalytic activity">
    <reaction evidence="14 17">
        <text>L-leucine + 2-oxoglutarate = 4-methyl-2-oxopentanoate + L-glutamate</text>
        <dbReference type="Rhea" id="RHEA:18321"/>
        <dbReference type="ChEBI" id="CHEBI:16810"/>
        <dbReference type="ChEBI" id="CHEBI:17865"/>
        <dbReference type="ChEBI" id="CHEBI:29985"/>
        <dbReference type="ChEBI" id="CHEBI:57427"/>
        <dbReference type="EC" id="2.6.1.42"/>
    </reaction>
</comment>
<dbReference type="SUPFAM" id="SSF56752">
    <property type="entry name" value="D-aminoacid aminotransferase-like PLP-dependent enzymes"/>
    <property type="match status" value="1"/>
</dbReference>
<dbReference type="GO" id="GO:0009097">
    <property type="term" value="P:isoleucine biosynthetic process"/>
    <property type="evidence" value="ECO:0007669"/>
    <property type="project" value="UniProtKB-UniPathway"/>
</dbReference>
<keyword evidence="10 16" id="KW-0663">Pyridoxal phosphate</keyword>
<comment type="catalytic activity">
    <reaction evidence="13 17">
        <text>L-isoleucine + 2-oxoglutarate = (S)-3-methyl-2-oxopentanoate + L-glutamate</text>
        <dbReference type="Rhea" id="RHEA:24801"/>
        <dbReference type="ChEBI" id="CHEBI:16810"/>
        <dbReference type="ChEBI" id="CHEBI:29985"/>
        <dbReference type="ChEBI" id="CHEBI:35146"/>
        <dbReference type="ChEBI" id="CHEBI:58045"/>
        <dbReference type="EC" id="2.6.1.42"/>
    </reaction>
</comment>
<dbReference type="UniPathway" id="UPA00048">
    <property type="reaction ID" value="UER00073"/>
</dbReference>
<evidence type="ECO:0000256" key="2">
    <source>
        <dbReference type="ARBA" id="ARBA00003109"/>
    </source>
</evidence>
<dbReference type="InterPro" id="IPR036038">
    <property type="entry name" value="Aminotransferase-like"/>
</dbReference>
<dbReference type="Pfam" id="PF01063">
    <property type="entry name" value="Aminotran_4"/>
    <property type="match status" value="1"/>
</dbReference>
<dbReference type="EMBL" id="MQWD01000001">
    <property type="protein sequence ID" value="PAP76048.1"/>
    <property type="molecule type" value="Genomic_DNA"/>
</dbReference>
<comment type="cofactor">
    <cofactor evidence="1 16">
        <name>pyridoxal 5'-phosphate</name>
        <dbReference type="ChEBI" id="CHEBI:597326"/>
    </cofactor>
</comment>
<dbReference type="InterPro" id="IPR050571">
    <property type="entry name" value="Class-IV_PLP-Dep_Aminotrnsfr"/>
</dbReference>
<dbReference type="GO" id="GO:0009098">
    <property type="term" value="P:L-leucine biosynthetic process"/>
    <property type="evidence" value="ECO:0007669"/>
    <property type="project" value="UniProtKB-UniPathway"/>
</dbReference>